<feature type="non-terminal residue" evidence="1">
    <location>
        <position position="79"/>
    </location>
</feature>
<organism evidence="1 2">
    <name type="scientific">Racocetra persica</name>
    <dbReference type="NCBI Taxonomy" id="160502"/>
    <lineage>
        <taxon>Eukaryota</taxon>
        <taxon>Fungi</taxon>
        <taxon>Fungi incertae sedis</taxon>
        <taxon>Mucoromycota</taxon>
        <taxon>Glomeromycotina</taxon>
        <taxon>Glomeromycetes</taxon>
        <taxon>Diversisporales</taxon>
        <taxon>Gigasporaceae</taxon>
        <taxon>Racocetra</taxon>
    </lineage>
</organism>
<dbReference type="EMBL" id="CAJVQC010027407">
    <property type="protein sequence ID" value="CAG8736375.1"/>
    <property type="molecule type" value="Genomic_DNA"/>
</dbReference>
<proteinExistence type="predicted"/>
<dbReference type="Proteomes" id="UP000789920">
    <property type="component" value="Unassembled WGS sequence"/>
</dbReference>
<protein>
    <submittedName>
        <fullName evidence="1">8230_t:CDS:1</fullName>
    </submittedName>
</protein>
<evidence type="ECO:0000313" key="2">
    <source>
        <dbReference type="Proteomes" id="UP000789920"/>
    </source>
</evidence>
<comment type="caution">
    <text evidence="1">The sequence shown here is derived from an EMBL/GenBank/DDBJ whole genome shotgun (WGS) entry which is preliminary data.</text>
</comment>
<sequence>MLRPNAKSHIMSSKICTKTGTFIKSEVNTEKNIENIENIQISKDWKLFGVTRKGLQNYTLHTLEWYKGVGRDIKFIFNT</sequence>
<reference evidence="1" key="1">
    <citation type="submission" date="2021-06" db="EMBL/GenBank/DDBJ databases">
        <authorList>
            <person name="Kallberg Y."/>
            <person name="Tangrot J."/>
            <person name="Rosling A."/>
        </authorList>
    </citation>
    <scope>NUCLEOTIDE SEQUENCE</scope>
    <source>
        <strain evidence="1">MA461A</strain>
    </source>
</reference>
<accession>A0ACA9Q5A0</accession>
<name>A0ACA9Q5A0_9GLOM</name>
<evidence type="ECO:0000313" key="1">
    <source>
        <dbReference type="EMBL" id="CAG8736375.1"/>
    </source>
</evidence>
<gene>
    <name evidence="1" type="ORF">RPERSI_LOCUS12699</name>
</gene>
<keyword evidence="2" id="KW-1185">Reference proteome</keyword>